<dbReference type="Proteomes" id="UP000437068">
    <property type="component" value="Unassembled WGS sequence"/>
</dbReference>
<dbReference type="EMBL" id="QXGE01002182">
    <property type="protein sequence ID" value="KAE9284137.1"/>
    <property type="molecule type" value="Genomic_DNA"/>
</dbReference>
<evidence type="ECO:0000313" key="3">
    <source>
        <dbReference type="EMBL" id="KAE9284137.1"/>
    </source>
</evidence>
<organism evidence="1 4">
    <name type="scientific">Phytophthora fragariae</name>
    <dbReference type="NCBI Taxonomy" id="53985"/>
    <lineage>
        <taxon>Eukaryota</taxon>
        <taxon>Sar</taxon>
        <taxon>Stramenopiles</taxon>
        <taxon>Oomycota</taxon>
        <taxon>Peronosporomycetes</taxon>
        <taxon>Peronosporales</taxon>
        <taxon>Peronosporaceae</taxon>
        <taxon>Phytophthora</taxon>
    </lineage>
</organism>
<evidence type="ECO:0000313" key="4">
    <source>
        <dbReference type="Proteomes" id="UP000429523"/>
    </source>
</evidence>
<name>A0A6A3DXD2_9STRA</name>
<dbReference type="Proteomes" id="UP000440732">
    <property type="component" value="Unassembled WGS sequence"/>
</dbReference>
<evidence type="ECO:0000313" key="6">
    <source>
        <dbReference type="Proteomes" id="UP000440732"/>
    </source>
</evidence>
<dbReference type="EMBL" id="QXGF01002186">
    <property type="protein sequence ID" value="KAE8925775.1"/>
    <property type="molecule type" value="Genomic_DNA"/>
</dbReference>
<evidence type="ECO:0000313" key="5">
    <source>
        <dbReference type="Proteomes" id="UP000437068"/>
    </source>
</evidence>
<proteinExistence type="predicted"/>
<evidence type="ECO:0000313" key="1">
    <source>
        <dbReference type="EMBL" id="KAE8925775.1"/>
    </source>
</evidence>
<sequence>MSGTRYTVDPDGDVEMSILHPIFEVIKAPELTSWEHAALVE</sequence>
<reference evidence="4 5" key="1">
    <citation type="submission" date="2018-08" db="EMBL/GenBank/DDBJ databases">
        <title>Genomic investigation of the strawberry pathogen Phytophthora fragariae indicates pathogenicity is determined by transcriptional variation in three key races.</title>
        <authorList>
            <person name="Adams T.M."/>
            <person name="Armitage A.D."/>
            <person name="Sobczyk M.K."/>
            <person name="Bates H.J."/>
            <person name="Dunwell J.M."/>
            <person name="Nellist C.F."/>
            <person name="Harrison R.J."/>
        </authorList>
    </citation>
    <scope>NUCLEOTIDE SEQUENCE [LARGE SCALE GENOMIC DNA]</scope>
    <source>
        <strain evidence="3 5">A4</strain>
        <strain evidence="2 6">NOV-5</strain>
        <strain evidence="1 4">NOV-9</strain>
    </source>
</reference>
<dbReference type="Proteomes" id="UP000429523">
    <property type="component" value="Unassembled WGS sequence"/>
</dbReference>
<dbReference type="AlphaFoldDB" id="A0A6A3DXD2"/>
<protein>
    <submittedName>
        <fullName evidence="1">Uncharacterized protein</fullName>
    </submittedName>
</protein>
<evidence type="ECO:0000313" key="2">
    <source>
        <dbReference type="EMBL" id="KAE9101978.1"/>
    </source>
</evidence>
<comment type="caution">
    <text evidence="1">The sequence shown here is derived from an EMBL/GenBank/DDBJ whole genome shotgun (WGS) entry which is preliminary data.</text>
</comment>
<gene>
    <name evidence="3" type="ORF">PF001_g22531</name>
    <name evidence="2" type="ORF">PF006_g22552</name>
    <name evidence="1" type="ORF">PF009_g24023</name>
</gene>
<accession>A0A6A3DXD2</accession>
<dbReference type="EMBL" id="QXGA01002205">
    <property type="protein sequence ID" value="KAE9101978.1"/>
    <property type="molecule type" value="Genomic_DNA"/>
</dbReference>